<sequence>MYIRVIFILPCSPDLNIIENIWSIVKRLFQIEDYPLFYTIAENEKNSIDKNKLKDDQEQQSKREEPPTAMEDIDLIVCKTSKEISPVKAIIDQLNEANKKSLEKPIIRLATLKPRGNISPQLTTKTCRDYQIQSYQPYQRSLQGNQIQ</sequence>
<evidence type="ECO:0000256" key="1">
    <source>
        <dbReference type="SAM" id="MobiDB-lite"/>
    </source>
</evidence>
<dbReference type="Gene3D" id="3.30.420.10">
    <property type="entry name" value="Ribonuclease H-like superfamily/Ribonuclease H"/>
    <property type="match status" value="1"/>
</dbReference>
<proteinExistence type="predicted"/>
<dbReference type="AlphaFoldDB" id="F0Z7Z0"/>
<gene>
    <name evidence="2" type="ORF">DICPUDRAFT_74516</name>
</gene>
<evidence type="ECO:0000313" key="2">
    <source>
        <dbReference type="EMBL" id="EGC39897.1"/>
    </source>
</evidence>
<organism evidence="2 3">
    <name type="scientific">Dictyostelium purpureum</name>
    <name type="common">Slime mold</name>
    <dbReference type="NCBI Taxonomy" id="5786"/>
    <lineage>
        <taxon>Eukaryota</taxon>
        <taxon>Amoebozoa</taxon>
        <taxon>Evosea</taxon>
        <taxon>Eumycetozoa</taxon>
        <taxon>Dictyostelia</taxon>
        <taxon>Dictyosteliales</taxon>
        <taxon>Dictyosteliaceae</taxon>
        <taxon>Dictyostelium</taxon>
    </lineage>
</organism>
<dbReference type="GO" id="GO:0003676">
    <property type="term" value="F:nucleic acid binding"/>
    <property type="evidence" value="ECO:0007669"/>
    <property type="project" value="InterPro"/>
</dbReference>
<dbReference type="EMBL" id="GL870949">
    <property type="protein sequence ID" value="EGC39897.1"/>
    <property type="molecule type" value="Genomic_DNA"/>
</dbReference>
<dbReference type="InParanoid" id="F0Z7Z0"/>
<accession>F0Z7Z0</accession>
<dbReference type="KEGG" id="dpp:DICPUDRAFT_74516"/>
<evidence type="ECO:0000313" key="3">
    <source>
        <dbReference type="Proteomes" id="UP000001064"/>
    </source>
</evidence>
<feature type="region of interest" description="Disordered" evidence="1">
    <location>
        <begin position="48"/>
        <end position="69"/>
    </location>
</feature>
<protein>
    <submittedName>
        <fullName evidence="2">Uncharacterized protein</fullName>
    </submittedName>
</protein>
<dbReference type="Proteomes" id="UP000001064">
    <property type="component" value="Unassembled WGS sequence"/>
</dbReference>
<feature type="compositionally biased region" description="Basic and acidic residues" evidence="1">
    <location>
        <begin position="48"/>
        <end position="66"/>
    </location>
</feature>
<dbReference type="OrthoDB" id="412719at2759"/>
<keyword evidence="3" id="KW-1185">Reference proteome</keyword>
<name>F0Z7Z0_DICPU</name>
<dbReference type="VEuPathDB" id="AmoebaDB:DICPUDRAFT_74516"/>
<dbReference type="InterPro" id="IPR036397">
    <property type="entry name" value="RNaseH_sf"/>
</dbReference>
<dbReference type="GeneID" id="10509465"/>
<dbReference type="RefSeq" id="XP_003283526.1">
    <property type="nucleotide sequence ID" value="XM_003283478.1"/>
</dbReference>
<reference evidence="3" key="1">
    <citation type="journal article" date="2011" name="Genome Biol.">
        <title>Comparative genomics of the social amoebae Dictyostelium discoideum and Dictyostelium purpureum.</title>
        <authorList>
            <consortium name="US DOE Joint Genome Institute (JGI-PGF)"/>
            <person name="Sucgang R."/>
            <person name="Kuo A."/>
            <person name="Tian X."/>
            <person name="Salerno W."/>
            <person name="Parikh A."/>
            <person name="Feasley C.L."/>
            <person name="Dalin E."/>
            <person name="Tu H."/>
            <person name="Huang E."/>
            <person name="Barry K."/>
            <person name="Lindquist E."/>
            <person name="Shapiro H."/>
            <person name="Bruce D."/>
            <person name="Schmutz J."/>
            <person name="Salamov A."/>
            <person name="Fey P."/>
            <person name="Gaudet P."/>
            <person name="Anjard C."/>
            <person name="Babu M.M."/>
            <person name="Basu S."/>
            <person name="Bushmanova Y."/>
            <person name="van der Wel H."/>
            <person name="Katoh-Kurasawa M."/>
            <person name="Dinh C."/>
            <person name="Coutinho P.M."/>
            <person name="Saito T."/>
            <person name="Elias M."/>
            <person name="Schaap P."/>
            <person name="Kay R.R."/>
            <person name="Henrissat B."/>
            <person name="Eichinger L."/>
            <person name="Rivero F."/>
            <person name="Putnam N.H."/>
            <person name="West C.M."/>
            <person name="Loomis W.F."/>
            <person name="Chisholm R.L."/>
            <person name="Shaulsky G."/>
            <person name="Strassmann J.E."/>
            <person name="Queller D.C."/>
            <person name="Kuspa A."/>
            <person name="Grigoriev I.V."/>
        </authorList>
    </citation>
    <scope>NUCLEOTIDE SEQUENCE [LARGE SCALE GENOMIC DNA]</scope>
    <source>
        <strain evidence="3">QSDP1</strain>
    </source>
</reference>